<keyword evidence="1" id="KW-0812">Transmembrane</keyword>
<dbReference type="Proteomes" id="UP001324427">
    <property type="component" value="Unassembled WGS sequence"/>
</dbReference>
<name>A0AAV9JA91_9PEZI</name>
<dbReference type="EMBL" id="JAVFHQ010000048">
    <property type="protein sequence ID" value="KAK4541856.1"/>
    <property type="molecule type" value="Genomic_DNA"/>
</dbReference>
<keyword evidence="1" id="KW-1133">Transmembrane helix</keyword>
<comment type="caution">
    <text evidence="2">The sequence shown here is derived from an EMBL/GenBank/DDBJ whole genome shotgun (WGS) entry which is preliminary data.</text>
</comment>
<gene>
    <name evidence="2" type="ORF">LTR36_007388</name>
</gene>
<evidence type="ECO:0000313" key="3">
    <source>
        <dbReference type="Proteomes" id="UP001324427"/>
    </source>
</evidence>
<accession>A0AAV9JA91</accession>
<reference evidence="2 3" key="1">
    <citation type="submission" date="2021-11" db="EMBL/GenBank/DDBJ databases">
        <title>Black yeast isolated from Biological Soil Crust.</title>
        <authorList>
            <person name="Kurbessoian T."/>
        </authorList>
    </citation>
    <scope>NUCLEOTIDE SEQUENCE [LARGE SCALE GENOMIC DNA]</scope>
    <source>
        <strain evidence="2 3">CCFEE 5522</strain>
    </source>
</reference>
<evidence type="ECO:0000256" key="1">
    <source>
        <dbReference type="SAM" id="Phobius"/>
    </source>
</evidence>
<keyword evidence="1" id="KW-0472">Membrane</keyword>
<sequence length="201" mass="19151">MAEIEEACSNNGSISCPIVNGTYCAGASGTTNIIIRCTNGVGQAGNCNDNLDGEPPLGVSFAPCFDCGDTSGRAACSKMGVVYPGSGTGLGSTPFPTNDTSICSATTGGVPYTNGTNPGGPIINGTNPGGPIINGTNPGGPIINATVPCLGGASPTGGYGSGGSPSSSMPAGYTGAASSVQMLGASAVVGFGAVLAALGMM</sequence>
<dbReference type="AlphaFoldDB" id="A0AAV9JA91"/>
<organism evidence="2 3">
    <name type="scientific">Oleoguttula mirabilis</name>
    <dbReference type="NCBI Taxonomy" id="1507867"/>
    <lineage>
        <taxon>Eukaryota</taxon>
        <taxon>Fungi</taxon>
        <taxon>Dikarya</taxon>
        <taxon>Ascomycota</taxon>
        <taxon>Pezizomycotina</taxon>
        <taxon>Dothideomycetes</taxon>
        <taxon>Dothideomycetidae</taxon>
        <taxon>Mycosphaerellales</taxon>
        <taxon>Teratosphaeriaceae</taxon>
        <taxon>Oleoguttula</taxon>
    </lineage>
</organism>
<protein>
    <submittedName>
        <fullName evidence="2">Uncharacterized protein</fullName>
    </submittedName>
</protein>
<proteinExistence type="predicted"/>
<keyword evidence="3" id="KW-1185">Reference proteome</keyword>
<feature type="transmembrane region" description="Helical" evidence="1">
    <location>
        <begin position="182"/>
        <end position="200"/>
    </location>
</feature>
<evidence type="ECO:0000313" key="2">
    <source>
        <dbReference type="EMBL" id="KAK4541856.1"/>
    </source>
</evidence>